<accession>A0A9Q1BZ93</accession>
<keyword evidence="2" id="KW-0812">Transmembrane</keyword>
<feature type="region of interest" description="Disordered" evidence="1">
    <location>
        <begin position="908"/>
        <end position="927"/>
    </location>
</feature>
<dbReference type="Proteomes" id="UP001152320">
    <property type="component" value="Chromosome 10"/>
</dbReference>
<name>A0A9Q1BZ93_HOLLE</name>
<keyword evidence="5" id="KW-1185">Reference proteome</keyword>
<gene>
    <name evidence="4" type="ORF">HOLleu_22436</name>
</gene>
<feature type="compositionally biased region" description="Polar residues" evidence="1">
    <location>
        <begin position="908"/>
        <end position="925"/>
    </location>
</feature>
<protein>
    <recommendedName>
        <fullName evidence="3">Ig-like domain-containing protein</fullName>
    </recommendedName>
</protein>
<evidence type="ECO:0000313" key="5">
    <source>
        <dbReference type="Proteomes" id="UP001152320"/>
    </source>
</evidence>
<dbReference type="AlphaFoldDB" id="A0A9Q1BZ93"/>
<feature type="transmembrane region" description="Helical" evidence="2">
    <location>
        <begin position="873"/>
        <end position="897"/>
    </location>
</feature>
<keyword evidence="2" id="KW-1133">Transmembrane helix</keyword>
<dbReference type="PANTHER" id="PTHR45889:SF8">
    <property type="entry name" value="IG-LIKE DOMAIN-CONTAINING PROTEIN"/>
    <property type="match status" value="1"/>
</dbReference>
<keyword evidence="2" id="KW-0472">Membrane</keyword>
<dbReference type="InterPro" id="IPR013106">
    <property type="entry name" value="Ig_V-set"/>
</dbReference>
<dbReference type="EMBL" id="JAIZAY010000010">
    <property type="protein sequence ID" value="KAJ8035269.1"/>
    <property type="molecule type" value="Genomic_DNA"/>
</dbReference>
<dbReference type="InterPro" id="IPR036179">
    <property type="entry name" value="Ig-like_dom_sf"/>
</dbReference>
<feature type="domain" description="Ig-like" evidence="3">
    <location>
        <begin position="750"/>
        <end position="856"/>
    </location>
</feature>
<dbReference type="InterPro" id="IPR013783">
    <property type="entry name" value="Ig-like_fold"/>
</dbReference>
<dbReference type="SUPFAM" id="SSF48726">
    <property type="entry name" value="Immunoglobulin"/>
    <property type="match status" value="2"/>
</dbReference>
<sequence length="982" mass="111896">MTTGENKLYEVDEIVQTKTATKHSERGEDVMINGKESTSPHHTMWFQVSLKCMDYVIEIPDLKEKKVYKPSYQRDAVLSKAKNSVMSIVTLNRRPSTTFSKFTENLSKVLKHEENETEGVTGEVEAPPLEKCLFCKRCFEHFYSRQEEEILAGPFLCLFSQNIKIKTTDLKMFFEGFKQSENEKVILQEIFGFQRCFEHFYSRQEEEILAGPFLRLFSQNIKIKTTALQIFFEGFIQSENEKVILQEIFGFKRCFQHFYSRQEEERLAELFLHQFSYITKIKETALQMLFEGFIKSENEKAILQEIFGLKKIHLLHNQKGGPTASDKAKGVNTEEGEKDSEATFEKKGISDTEPEQNRNFREATRSNTLAKEGKRLTGLKSAFRNVKKAEKIKWWAYNLALTFTLSQMTMLCMTITLMAQIASASFSCAENQTAELGERVIIACTFPDSFHAVYWYDDVRDGSSPLTTYTHHREDKTEFCMENEDFDVSENGSLIICNVAVWHEKTYTVTMFTNPNFFEKLTVSVKVIAFPGNRSTTVQCENCHKGRYHRIDTNGSLSCSFKVARPAVVIEWVQRYPQGDSLISTQEVNITNNANGTYNTKADVHVVAKIDKQIAVFVCKATYTSSGWKREREILLDFSHGVAFPSEPISTTYMETRKRAELRCGGSDHIIRIWKLVQTTGDSETIGFRFGDSTEMTKNISVIEITSEGSLIFSSPQIQHEGEYVCVYSDGIKDGLQKTAVVVLIAPSPPYIRITGCNDAEYNCVLKEEKIQELTCTVDGVYPNATLEWVPKNPSQISFYNYSTLYEKNGLTYDISASVKLVVSPDLHCEDEIYIECRLHGPASRVMKAERSARLTPKTCMAKTDDRDDQLTILVQLHVLEMLVVVLYAITITYFVIHRRNHRGMCNSTKQTGSIQTNTNGQTSRKGTKLVNGIRSPGTKMEKGIKSQDAGGTFALTRSQYRQTMEQDVLLQEDENTLALSI</sequence>
<evidence type="ECO:0000259" key="3">
    <source>
        <dbReference type="PROSITE" id="PS50835"/>
    </source>
</evidence>
<dbReference type="PROSITE" id="PS50835">
    <property type="entry name" value="IG_LIKE"/>
    <property type="match status" value="1"/>
</dbReference>
<dbReference type="SMART" id="SM00409">
    <property type="entry name" value="IG"/>
    <property type="match status" value="2"/>
</dbReference>
<dbReference type="Gene3D" id="2.60.40.10">
    <property type="entry name" value="Immunoglobulins"/>
    <property type="match status" value="3"/>
</dbReference>
<dbReference type="InterPro" id="IPR007110">
    <property type="entry name" value="Ig-like_dom"/>
</dbReference>
<dbReference type="Pfam" id="PF07686">
    <property type="entry name" value="V-set"/>
    <property type="match status" value="1"/>
</dbReference>
<organism evidence="4 5">
    <name type="scientific">Holothuria leucospilota</name>
    <name type="common">Black long sea cucumber</name>
    <name type="synonym">Mertensiothuria leucospilota</name>
    <dbReference type="NCBI Taxonomy" id="206669"/>
    <lineage>
        <taxon>Eukaryota</taxon>
        <taxon>Metazoa</taxon>
        <taxon>Echinodermata</taxon>
        <taxon>Eleutherozoa</taxon>
        <taxon>Echinozoa</taxon>
        <taxon>Holothuroidea</taxon>
        <taxon>Aspidochirotacea</taxon>
        <taxon>Aspidochirotida</taxon>
        <taxon>Holothuriidae</taxon>
        <taxon>Holothuria</taxon>
    </lineage>
</organism>
<evidence type="ECO:0000313" key="4">
    <source>
        <dbReference type="EMBL" id="KAJ8035269.1"/>
    </source>
</evidence>
<comment type="caution">
    <text evidence="4">The sequence shown here is derived from an EMBL/GenBank/DDBJ whole genome shotgun (WGS) entry which is preliminary data.</text>
</comment>
<proteinExistence type="predicted"/>
<evidence type="ECO:0000256" key="2">
    <source>
        <dbReference type="SAM" id="Phobius"/>
    </source>
</evidence>
<feature type="compositionally biased region" description="Basic and acidic residues" evidence="1">
    <location>
        <begin position="339"/>
        <end position="359"/>
    </location>
</feature>
<dbReference type="OrthoDB" id="427518at2759"/>
<evidence type="ECO:0000256" key="1">
    <source>
        <dbReference type="SAM" id="MobiDB-lite"/>
    </source>
</evidence>
<feature type="region of interest" description="Disordered" evidence="1">
    <location>
        <begin position="319"/>
        <end position="359"/>
    </location>
</feature>
<reference evidence="4" key="1">
    <citation type="submission" date="2021-10" db="EMBL/GenBank/DDBJ databases">
        <title>Tropical sea cucumber genome reveals ecological adaptation and Cuvierian tubules defense mechanism.</title>
        <authorList>
            <person name="Chen T."/>
        </authorList>
    </citation>
    <scope>NUCLEOTIDE SEQUENCE</scope>
    <source>
        <strain evidence="4">Nanhai2018</strain>
        <tissue evidence="4">Muscle</tissue>
    </source>
</reference>
<dbReference type="PANTHER" id="PTHR45889">
    <property type="entry name" value="IG-LIKE DOMAIN-CONTAINING PROTEIN"/>
    <property type="match status" value="1"/>
</dbReference>
<dbReference type="InterPro" id="IPR003599">
    <property type="entry name" value="Ig_sub"/>
</dbReference>